<dbReference type="PANTHER" id="PTHR43845:SF1">
    <property type="entry name" value="BLR5969 PROTEIN"/>
    <property type="match status" value="1"/>
</dbReference>
<gene>
    <name evidence="1" type="ORF">COW88_00565</name>
</gene>
<dbReference type="AlphaFoldDB" id="A0A2H0CVE9"/>
<dbReference type="EMBL" id="PCTL01000003">
    <property type="protein sequence ID" value="PIP73903.1"/>
    <property type="molecule type" value="Genomic_DNA"/>
</dbReference>
<comment type="caution">
    <text evidence="1">The sequence shown here is derived from an EMBL/GenBank/DDBJ whole genome shotgun (WGS) entry which is preliminary data.</text>
</comment>
<protein>
    <recommendedName>
        <fullName evidence="3">Phenylacetate--CoA ligase</fullName>
    </recommendedName>
</protein>
<name>A0A2H0CVE9_9BACT</name>
<dbReference type="SUPFAM" id="SSF56801">
    <property type="entry name" value="Acetyl-CoA synthetase-like"/>
    <property type="match status" value="1"/>
</dbReference>
<evidence type="ECO:0000313" key="2">
    <source>
        <dbReference type="Proteomes" id="UP000230638"/>
    </source>
</evidence>
<dbReference type="Gene3D" id="3.40.50.12780">
    <property type="entry name" value="N-terminal domain of ligase-like"/>
    <property type="match status" value="1"/>
</dbReference>
<dbReference type="InterPro" id="IPR042099">
    <property type="entry name" value="ANL_N_sf"/>
</dbReference>
<reference evidence="1 2" key="1">
    <citation type="submission" date="2017-09" db="EMBL/GenBank/DDBJ databases">
        <title>Depth-based differentiation of microbial function through sediment-hosted aquifers and enrichment of novel symbionts in the deep terrestrial subsurface.</title>
        <authorList>
            <person name="Probst A.J."/>
            <person name="Ladd B."/>
            <person name="Jarett J.K."/>
            <person name="Geller-Mcgrath D.E."/>
            <person name="Sieber C.M."/>
            <person name="Emerson J.B."/>
            <person name="Anantharaman K."/>
            <person name="Thomas B.C."/>
            <person name="Malmstrom R."/>
            <person name="Stieglmeier M."/>
            <person name="Klingl A."/>
            <person name="Woyke T."/>
            <person name="Ryan C.M."/>
            <person name="Banfield J.F."/>
        </authorList>
    </citation>
    <scope>NUCLEOTIDE SEQUENCE [LARGE SCALE GENOMIC DNA]</scope>
    <source>
        <strain evidence="1">CG22_combo_CG10-13_8_21_14_all_47_15</strain>
    </source>
</reference>
<evidence type="ECO:0000313" key="1">
    <source>
        <dbReference type="EMBL" id="PIP73903.1"/>
    </source>
</evidence>
<dbReference type="PANTHER" id="PTHR43845">
    <property type="entry name" value="BLR5969 PROTEIN"/>
    <property type="match status" value="1"/>
</dbReference>
<sequence length="504" mass="57666">MKHPVTQFKNADEYGKALQKKGELFWQTRGESMALELFKEAAQRVPAYKHFLAKNRTRAASIRTIKDFSQIPLVSKKNYLMEYPLEKLAWDGKLQDATMVSMSSGSSGTPFFWPRSVAQEEEAIYSHEAFLKTNFDIDKKSTLFIVTFAMGMWVAGTITYKSVQDIAGRYPLTVLTPGIDKNETLRIIQAFGGKYDQIIIAGYPPFVKDIIDAASSQHMTLKKYNIKFLFAAEPVNERWRDYLYKKVGSTKPLRDSLNIYGTADALILGHETPLSLFIKRTARKHSALEKDVFGDTNREPSLVQYNPMFRYFEENDGHLIFSAYSGLPLVRYDISDDGKIISYAGMKMLFKKNGIDLEKEAERAGIADTIWKLPFAIVFGKSDHTTFLYGINIYPENIRDGLMKNGIQNAITGKFTAFSKTDNRHNQYLEVHIELRDGRRPERALSRTIANTLVTTLCDTNLEYKRLHREIGKRARPHVLLYPYGDTRFFKTGAKQKWGIAQKK</sequence>
<dbReference type="Proteomes" id="UP000230638">
    <property type="component" value="Unassembled WGS sequence"/>
</dbReference>
<organism evidence="1 2">
    <name type="scientific">Candidatus Lloydbacteria bacterium CG22_combo_CG10-13_8_21_14_all_47_15</name>
    <dbReference type="NCBI Taxonomy" id="1974635"/>
    <lineage>
        <taxon>Bacteria</taxon>
        <taxon>Candidatus Lloydiibacteriota</taxon>
    </lineage>
</organism>
<evidence type="ECO:0008006" key="3">
    <source>
        <dbReference type="Google" id="ProtNLM"/>
    </source>
</evidence>
<proteinExistence type="predicted"/>
<accession>A0A2H0CVE9</accession>